<name>A0A1I5CZV9_9FLAO</name>
<feature type="domain" description="GSCFA" evidence="1">
    <location>
        <begin position="22"/>
        <end position="263"/>
    </location>
</feature>
<accession>A0A1I5CZV9</accession>
<dbReference type="EMBL" id="FOVN01000006">
    <property type="protein sequence ID" value="SFN92504.1"/>
    <property type="molecule type" value="Genomic_DNA"/>
</dbReference>
<dbReference type="Pfam" id="PF08885">
    <property type="entry name" value="GSCFA"/>
    <property type="match status" value="1"/>
</dbReference>
<sequence length="323" mass="37327">MNLQTKIPLKPQPSNQIDYDAKVLLLGSCFVENIGQKLDYFKFRSVQNPFGILFHPLAIENLISNAVTRKVYKEDDVFFHNEQWHSFEAHSILSSVSKEALLSKLNEQIEITHEQIVKASHIIITLGTAWVYRDIESNTVVANCHKIPQKKFLKELLSVTDILKSLQVSLLQIKSVNQSADIIFTVSPIRHLKDGFIENTQSKAHLITAIHALLNEKASPNKGQLYYFPSYEIMMDELRDYRFYADDMIHPNQTAIHYIWNAFKRVWVSDDALKTMDEVDAIQRGLQHKPFNSNSEAHQLFLKKLSEKKVKLETSFPHISFKF</sequence>
<dbReference type="AlphaFoldDB" id="A0A1I5CZV9"/>
<dbReference type="InterPro" id="IPR014982">
    <property type="entry name" value="GSCFA"/>
</dbReference>
<evidence type="ECO:0000313" key="2">
    <source>
        <dbReference type="EMBL" id="SFN92504.1"/>
    </source>
</evidence>
<protein>
    <submittedName>
        <fullName evidence="2">GSCFA family protein</fullName>
    </submittedName>
</protein>
<evidence type="ECO:0000259" key="1">
    <source>
        <dbReference type="Pfam" id="PF08885"/>
    </source>
</evidence>
<organism evidence="2 3">
    <name type="scientific">Bizionia echini</name>
    <dbReference type="NCBI Taxonomy" id="649333"/>
    <lineage>
        <taxon>Bacteria</taxon>
        <taxon>Pseudomonadati</taxon>
        <taxon>Bacteroidota</taxon>
        <taxon>Flavobacteriia</taxon>
        <taxon>Flavobacteriales</taxon>
        <taxon>Flavobacteriaceae</taxon>
        <taxon>Bizionia</taxon>
    </lineage>
</organism>
<reference evidence="3" key="1">
    <citation type="submission" date="2016-10" db="EMBL/GenBank/DDBJ databases">
        <authorList>
            <person name="Varghese N."/>
            <person name="Submissions S."/>
        </authorList>
    </citation>
    <scope>NUCLEOTIDE SEQUENCE [LARGE SCALE GENOMIC DNA]</scope>
    <source>
        <strain evidence="3">DSM 23925</strain>
    </source>
</reference>
<dbReference type="OrthoDB" id="9807687at2"/>
<dbReference type="Proteomes" id="UP000198705">
    <property type="component" value="Unassembled WGS sequence"/>
</dbReference>
<keyword evidence="3" id="KW-1185">Reference proteome</keyword>
<proteinExistence type="predicted"/>
<dbReference type="STRING" id="649333.SAMN04487989_106122"/>
<dbReference type="SUPFAM" id="SSF52266">
    <property type="entry name" value="SGNH hydrolase"/>
    <property type="match status" value="1"/>
</dbReference>
<dbReference type="RefSeq" id="WP_092209368.1">
    <property type="nucleotide sequence ID" value="NZ_FOVN01000006.1"/>
</dbReference>
<gene>
    <name evidence="2" type="ORF">SAMN04487989_106122</name>
</gene>
<evidence type="ECO:0000313" key="3">
    <source>
        <dbReference type="Proteomes" id="UP000198705"/>
    </source>
</evidence>